<proteinExistence type="predicted"/>
<protein>
    <submittedName>
        <fullName evidence="2">SpoIIE family protein phosphatase</fullName>
    </submittedName>
</protein>
<dbReference type="SUPFAM" id="SSF81606">
    <property type="entry name" value="PP2C-like"/>
    <property type="match status" value="1"/>
</dbReference>
<gene>
    <name evidence="2" type="ORF">ACFSCX_14160</name>
</gene>
<evidence type="ECO:0000259" key="1">
    <source>
        <dbReference type="SMART" id="SM00331"/>
    </source>
</evidence>
<dbReference type="Gene3D" id="3.60.40.10">
    <property type="entry name" value="PPM-type phosphatase domain"/>
    <property type="match status" value="1"/>
</dbReference>
<dbReference type="InterPro" id="IPR001932">
    <property type="entry name" value="PPM-type_phosphatase-like_dom"/>
</dbReference>
<dbReference type="InterPro" id="IPR036457">
    <property type="entry name" value="PPM-type-like_dom_sf"/>
</dbReference>
<dbReference type="PANTHER" id="PTHR35801:SF1">
    <property type="entry name" value="PHOSPHOSERINE PHOSPHATASE RSBX"/>
    <property type="match status" value="1"/>
</dbReference>
<dbReference type="Proteomes" id="UP001597214">
    <property type="component" value="Unassembled WGS sequence"/>
</dbReference>
<dbReference type="RefSeq" id="WP_377928903.1">
    <property type="nucleotide sequence ID" value="NZ_JBHUEM010000021.1"/>
</dbReference>
<dbReference type="Pfam" id="PF07228">
    <property type="entry name" value="SpoIIE"/>
    <property type="match status" value="1"/>
</dbReference>
<reference evidence="3" key="1">
    <citation type="journal article" date="2019" name="Int. J. Syst. Evol. Microbiol.">
        <title>The Global Catalogue of Microorganisms (GCM) 10K type strain sequencing project: providing services to taxonomists for standard genome sequencing and annotation.</title>
        <authorList>
            <consortium name="The Broad Institute Genomics Platform"/>
            <consortium name="The Broad Institute Genome Sequencing Center for Infectious Disease"/>
            <person name="Wu L."/>
            <person name="Ma J."/>
        </authorList>
    </citation>
    <scope>NUCLEOTIDE SEQUENCE [LARGE SCALE GENOMIC DNA]</scope>
    <source>
        <strain evidence="3">CCUG 49339</strain>
    </source>
</reference>
<comment type="caution">
    <text evidence="2">The sequence shown here is derived from an EMBL/GenBank/DDBJ whole genome shotgun (WGS) entry which is preliminary data.</text>
</comment>
<accession>A0ABW4LRJ6</accession>
<sequence>MTDEIVTEHLELYLYQAAKKGKTCCGDSYITIMKDEYALLALADGLGSGEQAKDSSSVVTSIIADYHDEDVHSLLKRCNNSLRHKRGAAVAIAKIYYRTQEIVYACVGNIRFLTITPSGKLNYPLPKVGYLSGKPQTFLIQRFNYVPNSVFLMNTDGIRSYSSKDIIRYQFGIQNMIEEFESLNTFEDDATVLVGKFKQ</sequence>
<dbReference type="InterPro" id="IPR039248">
    <property type="entry name" value="Ptase_RsbX"/>
</dbReference>
<name>A0ABW4LRJ6_9BACI</name>
<evidence type="ECO:0000313" key="2">
    <source>
        <dbReference type="EMBL" id="MFD1737687.1"/>
    </source>
</evidence>
<feature type="domain" description="PPM-type phosphatase" evidence="1">
    <location>
        <begin position="9"/>
        <end position="197"/>
    </location>
</feature>
<dbReference type="EMBL" id="JBHUEM010000021">
    <property type="protein sequence ID" value="MFD1737687.1"/>
    <property type="molecule type" value="Genomic_DNA"/>
</dbReference>
<evidence type="ECO:0000313" key="3">
    <source>
        <dbReference type="Proteomes" id="UP001597214"/>
    </source>
</evidence>
<organism evidence="2 3">
    <name type="scientific">Bacillus salitolerans</name>
    <dbReference type="NCBI Taxonomy" id="1437434"/>
    <lineage>
        <taxon>Bacteria</taxon>
        <taxon>Bacillati</taxon>
        <taxon>Bacillota</taxon>
        <taxon>Bacilli</taxon>
        <taxon>Bacillales</taxon>
        <taxon>Bacillaceae</taxon>
        <taxon>Bacillus</taxon>
    </lineage>
</organism>
<keyword evidence="3" id="KW-1185">Reference proteome</keyword>
<dbReference type="SMART" id="SM00331">
    <property type="entry name" value="PP2C_SIG"/>
    <property type="match status" value="1"/>
</dbReference>
<dbReference type="PANTHER" id="PTHR35801">
    <property type="entry name" value="PHOSPHOSERINE PHOSPHATASE RSBX"/>
    <property type="match status" value="1"/>
</dbReference>